<keyword evidence="12" id="KW-0325">Glycoprotein</keyword>
<dbReference type="Pfam" id="PF01483">
    <property type="entry name" value="P_proprotein"/>
    <property type="match status" value="1"/>
</dbReference>
<feature type="chain" id="PRO_5020455056" description="P/Homo B domain-containing protein" evidence="17">
    <location>
        <begin position="23"/>
        <end position="830"/>
    </location>
</feature>
<dbReference type="Gene3D" id="2.60.120.260">
    <property type="entry name" value="Galactose-binding domain-like"/>
    <property type="match status" value="1"/>
</dbReference>
<dbReference type="GO" id="GO:0007323">
    <property type="term" value="P:peptide pheromone maturation"/>
    <property type="evidence" value="ECO:0007669"/>
    <property type="project" value="UniProtKB-ARBA"/>
</dbReference>
<evidence type="ECO:0000256" key="13">
    <source>
        <dbReference type="PIRSR" id="PIRSR615500-1"/>
    </source>
</evidence>
<feature type="active site" description="Charge relay system" evidence="13 14">
    <location>
        <position position="237"/>
    </location>
</feature>
<dbReference type="PROSITE" id="PS51892">
    <property type="entry name" value="SUBTILASE"/>
    <property type="match status" value="1"/>
</dbReference>
<feature type="region of interest" description="Disordered" evidence="15">
    <location>
        <begin position="811"/>
        <end position="830"/>
    </location>
</feature>
<dbReference type="InterPro" id="IPR015500">
    <property type="entry name" value="Peptidase_S8_subtilisin-rel"/>
</dbReference>
<reference evidence="19 20" key="1">
    <citation type="journal article" date="2019" name="Front. Genet.">
        <title>Whole-Genome Sequencing of the Opportunistic Yeast Pathogen Candida inconspicua Uncovers Its Hybrid Origin.</title>
        <authorList>
            <person name="Mixao V."/>
            <person name="Hansen A.P."/>
            <person name="Saus E."/>
            <person name="Boekhout T."/>
            <person name="Lass-Florl C."/>
            <person name="Gabaldon T."/>
        </authorList>
    </citation>
    <scope>NUCLEOTIDE SEQUENCE [LARGE SCALE GENOMIC DNA]</scope>
    <source>
        <strain evidence="19 20">CBS 180</strain>
    </source>
</reference>
<evidence type="ECO:0000313" key="19">
    <source>
        <dbReference type="EMBL" id="TID28375.1"/>
    </source>
</evidence>
<dbReference type="PROSITE" id="PS00138">
    <property type="entry name" value="SUBTILASE_SER"/>
    <property type="match status" value="1"/>
</dbReference>
<dbReference type="OrthoDB" id="300641at2759"/>
<dbReference type="PRINTS" id="PR00723">
    <property type="entry name" value="SUBTILISIN"/>
</dbReference>
<dbReference type="GO" id="GO:0005802">
    <property type="term" value="C:trans-Golgi network"/>
    <property type="evidence" value="ECO:0007669"/>
    <property type="project" value="TreeGrafter"/>
</dbReference>
<evidence type="ECO:0000256" key="1">
    <source>
        <dbReference type="ARBA" id="ARBA00004370"/>
    </source>
</evidence>
<dbReference type="GO" id="GO:0016485">
    <property type="term" value="P:protein processing"/>
    <property type="evidence" value="ECO:0007669"/>
    <property type="project" value="TreeGrafter"/>
</dbReference>
<organism evidence="19 20">
    <name type="scientific">Pichia inconspicua</name>
    <dbReference type="NCBI Taxonomy" id="52247"/>
    <lineage>
        <taxon>Eukaryota</taxon>
        <taxon>Fungi</taxon>
        <taxon>Dikarya</taxon>
        <taxon>Ascomycota</taxon>
        <taxon>Saccharomycotina</taxon>
        <taxon>Pichiomycetes</taxon>
        <taxon>Pichiales</taxon>
        <taxon>Pichiaceae</taxon>
        <taxon>Pichia</taxon>
    </lineage>
</organism>
<dbReference type="InterPro" id="IPR000209">
    <property type="entry name" value="Peptidase_S8/S53_dom"/>
</dbReference>
<keyword evidence="9 16" id="KW-1133">Transmembrane helix</keyword>
<dbReference type="PROSITE" id="PS51829">
    <property type="entry name" value="P_HOMO_B"/>
    <property type="match status" value="1"/>
</dbReference>
<feature type="region of interest" description="Disordered" evidence="15">
    <location>
        <begin position="642"/>
        <end position="710"/>
    </location>
</feature>
<feature type="compositionally biased region" description="Low complexity" evidence="15">
    <location>
        <begin position="662"/>
        <end position="680"/>
    </location>
</feature>
<protein>
    <recommendedName>
        <fullName evidence="18">P/Homo B domain-containing protein</fullName>
    </recommendedName>
</protein>
<feature type="compositionally biased region" description="Polar residues" evidence="15">
    <location>
        <begin position="681"/>
        <end position="697"/>
    </location>
</feature>
<name>A0A4T0X0Y7_9ASCO</name>
<gene>
    <name evidence="19" type="ORF">CANINC_002553</name>
</gene>
<dbReference type="PANTHER" id="PTHR42884">
    <property type="entry name" value="PROPROTEIN CONVERTASE SUBTILISIN/KEXIN-RELATED"/>
    <property type="match status" value="1"/>
</dbReference>
<dbReference type="CDD" id="cd04059">
    <property type="entry name" value="Peptidases_S8_Protein_convertases_Kexins_Furin-like"/>
    <property type="match status" value="1"/>
</dbReference>
<keyword evidence="4 16" id="KW-0812">Transmembrane</keyword>
<evidence type="ECO:0000256" key="10">
    <source>
        <dbReference type="ARBA" id="ARBA00023136"/>
    </source>
</evidence>
<evidence type="ECO:0000256" key="15">
    <source>
        <dbReference type="SAM" id="MobiDB-lite"/>
    </source>
</evidence>
<evidence type="ECO:0000256" key="14">
    <source>
        <dbReference type="PROSITE-ProRule" id="PRU01240"/>
    </source>
</evidence>
<dbReference type="InterPro" id="IPR008979">
    <property type="entry name" value="Galactose-bd-like_sf"/>
</dbReference>
<evidence type="ECO:0000256" key="4">
    <source>
        <dbReference type="ARBA" id="ARBA00022692"/>
    </source>
</evidence>
<evidence type="ECO:0000256" key="11">
    <source>
        <dbReference type="ARBA" id="ARBA00023145"/>
    </source>
</evidence>
<evidence type="ECO:0000256" key="6">
    <source>
        <dbReference type="ARBA" id="ARBA00022801"/>
    </source>
</evidence>
<dbReference type="EMBL" id="SELW01000405">
    <property type="protein sequence ID" value="TID28375.1"/>
    <property type="molecule type" value="Genomic_DNA"/>
</dbReference>
<feature type="transmembrane region" description="Helical" evidence="16">
    <location>
        <begin position="716"/>
        <end position="735"/>
    </location>
</feature>
<dbReference type="InterPro" id="IPR036852">
    <property type="entry name" value="Peptidase_S8/S53_dom_sf"/>
</dbReference>
<evidence type="ECO:0000256" key="5">
    <source>
        <dbReference type="ARBA" id="ARBA00022729"/>
    </source>
</evidence>
<feature type="signal peptide" evidence="17">
    <location>
        <begin position="1"/>
        <end position="22"/>
    </location>
</feature>
<feature type="compositionally biased region" description="Low complexity" evidence="15">
    <location>
        <begin position="645"/>
        <end position="654"/>
    </location>
</feature>
<comment type="subcellular location">
    <subcellularLocation>
        <location evidence="1">Membrane</location>
    </subcellularLocation>
</comment>
<dbReference type="SUPFAM" id="SSF49785">
    <property type="entry name" value="Galactose-binding domain-like"/>
    <property type="match status" value="1"/>
</dbReference>
<evidence type="ECO:0000259" key="18">
    <source>
        <dbReference type="PROSITE" id="PS51829"/>
    </source>
</evidence>
<evidence type="ECO:0000256" key="7">
    <source>
        <dbReference type="ARBA" id="ARBA00022825"/>
    </source>
</evidence>
<evidence type="ECO:0000256" key="12">
    <source>
        <dbReference type="ARBA" id="ARBA00023180"/>
    </source>
</evidence>
<keyword evidence="8" id="KW-0106">Calcium</keyword>
<comment type="caution">
    <text evidence="19">The sequence shown here is derived from an EMBL/GenBank/DDBJ whole genome shotgun (WGS) entry which is preliminary data.</text>
</comment>
<dbReference type="InterPro" id="IPR034182">
    <property type="entry name" value="Kexin/furin"/>
</dbReference>
<dbReference type="GO" id="GO:0000139">
    <property type="term" value="C:Golgi membrane"/>
    <property type="evidence" value="ECO:0007669"/>
    <property type="project" value="TreeGrafter"/>
</dbReference>
<dbReference type="Gene3D" id="3.40.50.200">
    <property type="entry name" value="Peptidase S8/S53 domain"/>
    <property type="match status" value="1"/>
</dbReference>
<dbReference type="STRING" id="52247.A0A4T0X0Y7"/>
<dbReference type="PANTHER" id="PTHR42884:SF14">
    <property type="entry name" value="NEUROENDOCRINE CONVERTASE 1"/>
    <property type="match status" value="1"/>
</dbReference>
<comment type="similarity">
    <text evidence="2">Belongs to the peptidase S8 family. Furin subfamily.</text>
</comment>
<keyword evidence="6 14" id="KW-0378">Hydrolase</keyword>
<dbReference type="InterPro" id="IPR002884">
    <property type="entry name" value="P_dom"/>
</dbReference>
<dbReference type="Pfam" id="PF00082">
    <property type="entry name" value="Peptidase_S8"/>
    <property type="match status" value="1"/>
</dbReference>
<evidence type="ECO:0000256" key="3">
    <source>
        <dbReference type="ARBA" id="ARBA00022670"/>
    </source>
</evidence>
<dbReference type="SUPFAM" id="SSF52743">
    <property type="entry name" value="Subtilisin-like"/>
    <property type="match status" value="1"/>
</dbReference>
<sequence>MKLSWLLNVLLALVAHFDTTASIPVKDHDAKDYFAIELKGNENVESLLGVHSSWNYEHPIDFLDGFHVFSLEKNHSDYDVFKSCESIEDLISSERKQLLKREHQELVKLLHEKNVRGVHMLPKKQLVRRAPVPVEPQPPKEDSNLAELNRIKEEFTINDPIFDQQWHLKNVAFLGEDVNVIPVWRKGVTGKGVVTALIDDGLDYESLDLKDNYCAKGSWDYNDNRPNPKPELSNDYHGTRCAAEIAAVKGNEYCGVGVAFGSKVSGIRILSKEITSEEESAAMVFGLDVNDIYSCSWGPPDNGRSMDAPDKLIRTAILKGVQEGRGGKGALYVFASGNGGAKGDTCNFDGYTNSIYSITVSAIDHRGLHPSYSEACTAVMVSTYSSGSGEHIHTTDIHDTCTDAHGGTSAAAPLAAGIYALVLEANPDLTWRDVQYLTVLSAGEIDPFHESWQESAIPGRRYSPVWGWGKTDAEKMVEMAQNNWQLLKPQSWYYMPYRAPGLEVNGDNGNEVVDTFEISEDVVKRANFERIEQLTVTVDISSGRRGDVEVELISPSGIKSLLARSRPRDEDTKGFRKWTFSSVAHWGESLPGTWTLKVRNTGENNNVRFEGWQMRAFGECINPELAKRFDINEDYSRINNEPSKVETTVTKTEVDNSETSEIEPPVTTSEEETQVTTTTSDIVSATSSEGASVTPTDGSKETPPEGSYPDSSTHHYLYYLVTLVIIGVAAVFYIVKNRARPGRARRREDFEFDIIRPDDDESSRFEFDDEFNEDQYDADYRELDDINEFDLGDQELVPDKATHKISDSIVLEHDDAEADEGDEEVDRLVK</sequence>
<feature type="active site" description="Charge relay system" evidence="13 14">
    <location>
        <position position="199"/>
    </location>
</feature>
<accession>A0A4T0X0Y7</accession>
<evidence type="ECO:0000256" key="17">
    <source>
        <dbReference type="SAM" id="SignalP"/>
    </source>
</evidence>
<keyword evidence="11" id="KW-0865">Zymogen</keyword>
<evidence type="ECO:0000256" key="8">
    <source>
        <dbReference type="ARBA" id="ARBA00022837"/>
    </source>
</evidence>
<keyword evidence="7 14" id="KW-0720">Serine protease</keyword>
<dbReference type="AlphaFoldDB" id="A0A4T0X0Y7"/>
<keyword evidence="10 16" id="KW-0472">Membrane</keyword>
<feature type="domain" description="P/Homo B" evidence="18">
    <location>
        <begin position="487"/>
        <end position="622"/>
    </location>
</feature>
<dbReference type="FunFam" id="2.60.120.260:FF:000026">
    <property type="entry name" value="proprotein convertase subtilisin/kexin type 7"/>
    <property type="match status" value="1"/>
</dbReference>
<keyword evidence="20" id="KW-1185">Reference proteome</keyword>
<evidence type="ECO:0000313" key="20">
    <source>
        <dbReference type="Proteomes" id="UP000307173"/>
    </source>
</evidence>
<dbReference type="GO" id="GO:0004252">
    <property type="term" value="F:serine-type endopeptidase activity"/>
    <property type="evidence" value="ECO:0007669"/>
    <property type="project" value="UniProtKB-UniRule"/>
</dbReference>
<dbReference type="FunFam" id="3.40.50.200:FF:000005">
    <property type="entry name" value="Proprotein convertase subtilisin/kexin type 7"/>
    <property type="match status" value="1"/>
</dbReference>
<feature type="active site" description="Charge relay system" evidence="13 14">
    <location>
        <position position="409"/>
    </location>
</feature>
<keyword evidence="3 14" id="KW-0645">Protease</keyword>
<proteinExistence type="inferred from homology"/>
<evidence type="ECO:0000256" key="16">
    <source>
        <dbReference type="SAM" id="Phobius"/>
    </source>
</evidence>
<evidence type="ECO:0000256" key="9">
    <source>
        <dbReference type="ARBA" id="ARBA00022989"/>
    </source>
</evidence>
<dbReference type="Proteomes" id="UP000307173">
    <property type="component" value="Unassembled WGS sequence"/>
</dbReference>
<dbReference type="InterPro" id="IPR023828">
    <property type="entry name" value="Peptidase_S8_Ser-AS"/>
</dbReference>
<evidence type="ECO:0000256" key="2">
    <source>
        <dbReference type="ARBA" id="ARBA00005325"/>
    </source>
</evidence>
<feature type="compositionally biased region" description="Acidic residues" evidence="15">
    <location>
        <begin position="814"/>
        <end position="830"/>
    </location>
</feature>
<keyword evidence="5 17" id="KW-0732">Signal</keyword>